<sequence>MGKIVNLTSEIVNLFSENGEMVASYPPEGVVSVTATANPRESSIWCDTARMNVPQVSLRYEIVGLPEQWNVTYIVSREVLNAIVIHNLENMLRLESKHSSEEEDSQDSRNFGKKFITGVMAPDYSSESAVLDSKGNIIGVRRFVIS</sequence>
<dbReference type="AlphaFoldDB" id="A0A1M5ARU2"/>
<reference evidence="1 2" key="1">
    <citation type="submission" date="2016-11" db="EMBL/GenBank/DDBJ databases">
        <authorList>
            <person name="Jaros S."/>
            <person name="Januszkiewicz K."/>
            <person name="Wedrychowicz H."/>
        </authorList>
    </citation>
    <scope>NUCLEOTIDE SEQUENCE [LARGE SCALE GENOMIC DNA]</scope>
    <source>
        <strain evidence="1 2">DSM 44666</strain>
    </source>
</reference>
<proteinExistence type="predicted"/>
<protein>
    <submittedName>
        <fullName evidence="1">Uncharacterized protein</fullName>
    </submittedName>
</protein>
<evidence type="ECO:0000313" key="1">
    <source>
        <dbReference type="EMBL" id="SHF32894.1"/>
    </source>
</evidence>
<gene>
    <name evidence="1" type="ORF">SAMN05444392_11564</name>
</gene>
<dbReference type="EMBL" id="FQVL01000015">
    <property type="protein sequence ID" value="SHF32894.1"/>
    <property type="molecule type" value="Genomic_DNA"/>
</dbReference>
<name>A0A1M5ARU2_9BACL</name>
<accession>A0A1M5ARU2</accession>
<keyword evidence="2" id="KW-1185">Reference proteome</keyword>
<organism evidence="1 2">
    <name type="scientific">Seinonella peptonophila</name>
    <dbReference type="NCBI Taxonomy" id="112248"/>
    <lineage>
        <taxon>Bacteria</taxon>
        <taxon>Bacillati</taxon>
        <taxon>Bacillota</taxon>
        <taxon>Bacilli</taxon>
        <taxon>Bacillales</taxon>
        <taxon>Thermoactinomycetaceae</taxon>
        <taxon>Seinonella</taxon>
    </lineage>
</organism>
<evidence type="ECO:0000313" key="2">
    <source>
        <dbReference type="Proteomes" id="UP000184476"/>
    </source>
</evidence>
<dbReference type="Proteomes" id="UP000184476">
    <property type="component" value="Unassembled WGS sequence"/>
</dbReference>
<dbReference type="RefSeq" id="WP_073157530.1">
    <property type="nucleotide sequence ID" value="NZ_FQVL01000015.1"/>
</dbReference>